<sequence length="171" mass="20321">EIRQEYYTDMDKFEMDLNSLFSKAKIKEEIVKWRCLMAALNPKYQRMVFRDKITDFDQALETIKHKVDLLKLVDSHKYPGNRIENAEKVVTKVHSNENQNMYEALVQKFEELSINLLSKIETANASRYSSFKPRPELTRNEPFMNGACYTCKQMGHRSYQRVQRVQRVICK</sequence>
<dbReference type="AlphaFoldDB" id="A0A2T9Y4Z7"/>
<dbReference type="Proteomes" id="UP000245699">
    <property type="component" value="Unassembled WGS sequence"/>
</dbReference>
<protein>
    <submittedName>
        <fullName evidence="1">Uncharacterized protein</fullName>
    </submittedName>
</protein>
<dbReference type="EMBL" id="MBFT01000752">
    <property type="protein sequence ID" value="PVU87387.1"/>
    <property type="molecule type" value="Genomic_DNA"/>
</dbReference>
<accession>A0A2T9Y4Z7</accession>
<name>A0A2T9Y4Z7_9FUNG</name>
<comment type="caution">
    <text evidence="1">The sequence shown here is derived from an EMBL/GenBank/DDBJ whole genome shotgun (WGS) entry which is preliminary data.</text>
</comment>
<evidence type="ECO:0000313" key="1">
    <source>
        <dbReference type="EMBL" id="PVU87387.1"/>
    </source>
</evidence>
<feature type="non-terminal residue" evidence="1">
    <location>
        <position position="1"/>
    </location>
</feature>
<keyword evidence="2" id="KW-1185">Reference proteome</keyword>
<proteinExistence type="predicted"/>
<evidence type="ECO:0000313" key="2">
    <source>
        <dbReference type="Proteomes" id="UP000245699"/>
    </source>
</evidence>
<gene>
    <name evidence="1" type="ORF">BB559_006065</name>
</gene>
<organism evidence="1 2">
    <name type="scientific">Furculomyces boomerangus</name>
    <dbReference type="NCBI Taxonomy" id="61424"/>
    <lineage>
        <taxon>Eukaryota</taxon>
        <taxon>Fungi</taxon>
        <taxon>Fungi incertae sedis</taxon>
        <taxon>Zoopagomycota</taxon>
        <taxon>Kickxellomycotina</taxon>
        <taxon>Harpellomycetes</taxon>
        <taxon>Harpellales</taxon>
        <taxon>Harpellaceae</taxon>
        <taxon>Furculomyces</taxon>
    </lineage>
</organism>
<dbReference type="OrthoDB" id="5597136at2759"/>
<reference evidence="1 2" key="1">
    <citation type="journal article" date="2018" name="MBio">
        <title>Comparative Genomics Reveals the Core Gene Toolbox for the Fungus-Insect Symbiosis.</title>
        <authorList>
            <person name="Wang Y."/>
            <person name="Stata M."/>
            <person name="Wang W."/>
            <person name="Stajich J.E."/>
            <person name="White M.M."/>
            <person name="Moncalvo J.M."/>
        </authorList>
    </citation>
    <scope>NUCLEOTIDE SEQUENCE [LARGE SCALE GENOMIC DNA]</scope>
    <source>
        <strain evidence="1 2">AUS-77-4</strain>
    </source>
</reference>